<reference evidence="9 10" key="1">
    <citation type="journal article" date="2012" name="PLoS Pathog.">
        <title>Diverse lifestyles and strategies of plant pathogenesis encoded in the genomes of eighteen Dothideomycetes fungi.</title>
        <authorList>
            <person name="Ohm R.A."/>
            <person name="Feau N."/>
            <person name="Henrissat B."/>
            <person name="Schoch C.L."/>
            <person name="Horwitz B.A."/>
            <person name="Barry K.W."/>
            <person name="Condon B.J."/>
            <person name="Copeland A.C."/>
            <person name="Dhillon B."/>
            <person name="Glaser F."/>
            <person name="Hesse C.N."/>
            <person name="Kosti I."/>
            <person name="LaButti K."/>
            <person name="Lindquist E.A."/>
            <person name="Lucas S."/>
            <person name="Salamov A.A."/>
            <person name="Bradshaw R.E."/>
            <person name="Ciuffetti L."/>
            <person name="Hamelin R.C."/>
            <person name="Kema G.H.J."/>
            <person name="Lawrence C."/>
            <person name="Scott J.A."/>
            <person name="Spatafora J.W."/>
            <person name="Turgeon B.G."/>
            <person name="de Wit P.J.G.M."/>
            <person name="Zhong S."/>
            <person name="Goodwin S.B."/>
            <person name="Grigoriev I.V."/>
        </authorList>
    </citation>
    <scope>NUCLEOTIDE SEQUENCE [LARGE SCALE GENOMIC DNA]</scope>
    <source>
        <strain evidence="10">28A</strain>
    </source>
</reference>
<dbReference type="SUPFAM" id="SSF103473">
    <property type="entry name" value="MFS general substrate transporter"/>
    <property type="match status" value="1"/>
</dbReference>
<dbReference type="eggNOG" id="KOG2615">
    <property type="taxonomic scope" value="Eukaryota"/>
</dbReference>
<dbReference type="GeneID" id="19397007"/>
<keyword evidence="3 7" id="KW-0812">Transmembrane</keyword>
<feature type="transmembrane region" description="Helical" evidence="7">
    <location>
        <begin position="103"/>
        <end position="124"/>
    </location>
</feature>
<evidence type="ECO:0000256" key="1">
    <source>
        <dbReference type="ARBA" id="ARBA00004141"/>
    </source>
</evidence>
<feature type="transmembrane region" description="Helical" evidence="7">
    <location>
        <begin position="193"/>
        <end position="215"/>
    </location>
</feature>
<dbReference type="Pfam" id="PF07690">
    <property type="entry name" value="MFS_1"/>
    <property type="match status" value="1"/>
</dbReference>
<feature type="domain" description="Major facilitator superfamily (MFS) profile" evidence="8">
    <location>
        <begin position="65"/>
        <end position="486"/>
    </location>
</feature>
<keyword evidence="10" id="KW-1185">Reference proteome</keyword>
<dbReference type="RefSeq" id="XP_008023949.1">
    <property type="nucleotide sequence ID" value="XM_008025758.1"/>
</dbReference>
<feature type="transmembrane region" description="Helical" evidence="7">
    <location>
        <begin position="235"/>
        <end position="260"/>
    </location>
</feature>
<evidence type="ECO:0000313" key="9">
    <source>
        <dbReference type="EMBL" id="EOA88559.1"/>
    </source>
</evidence>
<evidence type="ECO:0000256" key="2">
    <source>
        <dbReference type="ARBA" id="ARBA00022448"/>
    </source>
</evidence>
<dbReference type="InterPro" id="IPR020846">
    <property type="entry name" value="MFS_dom"/>
</dbReference>
<feature type="transmembrane region" description="Helical" evidence="7">
    <location>
        <begin position="327"/>
        <end position="347"/>
    </location>
</feature>
<feature type="transmembrane region" description="Helical" evidence="7">
    <location>
        <begin position="393"/>
        <end position="414"/>
    </location>
</feature>
<feature type="transmembrane region" description="Helical" evidence="7">
    <location>
        <begin position="161"/>
        <end position="181"/>
    </location>
</feature>
<accession>R0KH24</accession>
<evidence type="ECO:0000256" key="6">
    <source>
        <dbReference type="SAM" id="MobiDB-lite"/>
    </source>
</evidence>
<dbReference type="PANTHER" id="PTHR23504">
    <property type="entry name" value="MAJOR FACILITATOR SUPERFAMILY DOMAIN-CONTAINING PROTEIN 10"/>
    <property type="match status" value="1"/>
</dbReference>
<proteinExistence type="predicted"/>
<feature type="compositionally biased region" description="Polar residues" evidence="6">
    <location>
        <begin position="41"/>
        <end position="50"/>
    </location>
</feature>
<keyword evidence="4 7" id="KW-1133">Transmembrane helix</keyword>
<dbReference type="GO" id="GO:0016020">
    <property type="term" value="C:membrane"/>
    <property type="evidence" value="ECO:0007669"/>
    <property type="project" value="UniProtKB-SubCell"/>
</dbReference>
<comment type="subcellular location">
    <subcellularLocation>
        <location evidence="1">Membrane</location>
        <topology evidence="1">Multi-pass membrane protein</topology>
    </subcellularLocation>
</comment>
<sequence length="499" mass="54329">MPPASSIGNRSPSLKADDETAPLLSYVEPAPIAEPYDHPNQLHQSQNGQHANYDEDEDRPLPKAQVFLLCFASCVAPIAFFSIIPYITFMIERVGGVNKEDVGFYAGLTESLFSATQMCVMILWGKASDRYGRKPVLVISLFGLAFATALFGLSQSIWQMIFFRCIAGVFAGTVVTVRAMLSENSTKHTQARIFSFFAFFNNLGMFLGPLIGGALERPADKFPSTFGRVQFWHDYPYALPNVVIAAIGLVVAISTLLFVKETLHVHGDKKSTKSSMSIWELLKYPGVMPVLLIYNYVMLLAYTFTAVFPVTQYTPVKLGGFGFSPGYIAASTGLNGISQAIWLLLVFPFLHKRIGTGGLLSLCAVAWPVLFAAFPVSNFLLRHGQTTLFWATVPPMLAFFCGVSMAFTCVQLALNDISPSPETLGTINAIALAAQSGLRSVAPAVATSLYAIGVKYRILDGQLFWLCQVILACGLFAVLRFLPAKARGDVKFKLSNGGA</sequence>
<dbReference type="HOGENOM" id="CLU_001265_54_6_1"/>
<feature type="transmembrane region" description="Helical" evidence="7">
    <location>
        <begin position="281"/>
        <end position="307"/>
    </location>
</feature>
<feature type="compositionally biased region" description="Polar residues" evidence="6">
    <location>
        <begin position="1"/>
        <end position="12"/>
    </location>
</feature>
<dbReference type="InterPro" id="IPR036259">
    <property type="entry name" value="MFS_trans_sf"/>
</dbReference>
<dbReference type="Gene3D" id="1.20.1250.20">
    <property type="entry name" value="MFS general substrate transporter like domains"/>
    <property type="match status" value="1"/>
</dbReference>
<gene>
    <name evidence="9" type="ORF">SETTUDRAFT_149226</name>
</gene>
<evidence type="ECO:0000256" key="4">
    <source>
        <dbReference type="ARBA" id="ARBA00022989"/>
    </source>
</evidence>
<evidence type="ECO:0000256" key="3">
    <source>
        <dbReference type="ARBA" id="ARBA00022692"/>
    </source>
</evidence>
<feature type="transmembrane region" description="Helical" evidence="7">
    <location>
        <begin position="136"/>
        <end position="155"/>
    </location>
</feature>
<dbReference type="PANTHER" id="PTHR23504:SF3">
    <property type="entry name" value="MAJOR FACILITATOR SUPERFAMILY (MFS) PROFILE DOMAIN-CONTAINING PROTEIN"/>
    <property type="match status" value="1"/>
</dbReference>
<feature type="transmembrane region" description="Helical" evidence="7">
    <location>
        <begin position="66"/>
        <end position="91"/>
    </location>
</feature>
<name>R0KH24_EXST2</name>
<feature type="transmembrane region" description="Helical" evidence="7">
    <location>
        <begin position="463"/>
        <end position="482"/>
    </location>
</feature>
<keyword evidence="5 7" id="KW-0472">Membrane</keyword>
<keyword evidence="2" id="KW-0813">Transport</keyword>
<dbReference type="InterPro" id="IPR011701">
    <property type="entry name" value="MFS"/>
</dbReference>
<feature type="region of interest" description="Disordered" evidence="6">
    <location>
        <begin position="1"/>
        <end position="20"/>
    </location>
</feature>
<evidence type="ECO:0000259" key="8">
    <source>
        <dbReference type="PROSITE" id="PS50850"/>
    </source>
</evidence>
<feature type="region of interest" description="Disordered" evidence="6">
    <location>
        <begin position="31"/>
        <end position="57"/>
    </location>
</feature>
<reference evidence="9 10" key="2">
    <citation type="journal article" date="2013" name="PLoS Genet.">
        <title>Comparative genome structure, secondary metabolite, and effector coding capacity across Cochliobolus pathogens.</title>
        <authorList>
            <person name="Condon B.J."/>
            <person name="Leng Y."/>
            <person name="Wu D."/>
            <person name="Bushley K.E."/>
            <person name="Ohm R.A."/>
            <person name="Otillar R."/>
            <person name="Martin J."/>
            <person name="Schackwitz W."/>
            <person name="Grimwood J."/>
            <person name="MohdZainudin N."/>
            <person name="Xue C."/>
            <person name="Wang R."/>
            <person name="Manning V.A."/>
            <person name="Dhillon B."/>
            <person name="Tu Z.J."/>
            <person name="Steffenson B.J."/>
            <person name="Salamov A."/>
            <person name="Sun H."/>
            <person name="Lowry S."/>
            <person name="LaButti K."/>
            <person name="Han J."/>
            <person name="Copeland A."/>
            <person name="Lindquist E."/>
            <person name="Barry K."/>
            <person name="Schmutz J."/>
            <person name="Baker S.E."/>
            <person name="Ciuffetti L.M."/>
            <person name="Grigoriev I.V."/>
            <person name="Zhong S."/>
            <person name="Turgeon B.G."/>
        </authorList>
    </citation>
    <scope>NUCLEOTIDE SEQUENCE [LARGE SCALE GENOMIC DNA]</scope>
    <source>
        <strain evidence="10">28A</strain>
    </source>
</reference>
<dbReference type="PROSITE" id="PS50850">
    <property type="entry name" value="MFS"/>
    <property type="match status" value="1"/>
</dbReference>
<evidence type="ECO:0000313" key="10">
    <source>
        <dbReference type="Proteomes" id="UP000016935"/>
    </source>
</evidence>
<dbReference type="PRINTS" id="PR01035">
    <property type="entry name" value="TCRTETA"/>
</dbReference>
<organism evidence="9 10">
    <name type="scientific">Exserohilum turcicum (strain 28A)</name>
    <name type="common">Northern leaf blight fungus</name>
    <name type="synonym">Setosphaeria turcica</name>
    <dbReference type="NCBI Taxonomy" id="671987"/>
    <lineage>
        <taxon>Eukaryota</taxon>
        <taxon>Fungi</taxon>
        <taxon>Dikarya</taxon>
        <taxon>Ascomycota</taxon>
        <taxon>Pezizomycotina</taxon>
        <taxon>Dothideomycetes</taxon>
        <taxon>Pleosporomycetidae</taxon>
        <taxon>Pleosporales</taxon>
        <taxon>Pleosporineae</taxon>
        <taxon>Pleosporaceae</taxon>
        <taxon>Exserohilum</taxon>
    </lineage>
</organism>
<dbReference type="Proteomes" id="UP000016935">
    <property type="component" value="Unassembled WGS sequence"/>
</dbReference>
<dbReference type="CDD" id="cd17330">
    <property type="entry name" value="MFS_SLC46_TetA_like"/>
    <property type="match status" value="1"/>
</dbReference>
<dbReference type="AlphaFoldDB" id="R0KH24"/>
<dbReference type="GO" id="GO:0022857">
    <property type="term" value="F:transmembrane transporter activity"/>
    <property type="evidence" value="ECO:0007669"/>
    <property type="project" value="InterPro"/>
</dbReference>
<feature type="transmembrane region" description="Helical" evidence="7">
    <location>
        <begin position="359"/>
        <end position="381"/>
    </location>
</feature>
<dbReference type="EMBL" id="KB908537">
    <property type="protein sequence ID" value="EOA88559.1"/>
    <property type="molecule type" value="Genomic_DNA"/>
</dbReference>
<evidence type="ECO:0000256" key="5">
    <source>
        <dbReference type="ARBA" id="ARBA00023136"/>
    </source>
</evidence>
<dbReference type="InterPro" id="IPR001958">
    <property type="entry name" value="Tet-R_TetA/multi-R_MdtG-like"/>
</dbReference>
<evidence type="ECO:0000256" key="7">
    <source>
        <dbReference type="SAM" id="Phobius"/>
    </source>
</evidence>
<protein>
    <recommendedName>
        <fullName evidence="8">Major facilitator superfamily (MFS) profile domain-containing protein</fullName>
    </recommendedName>
</protein>
<dbReference type="OrthoDB" id="419616at2759"/>